<sequence length="507" mass="58205">MIDYKSKFNSIFLSLVKYGRLLWKYLSFSLADNYFSIAKVVSISIEDDGIYFISGTKIFWKVSIDYFKKFPLEENKELTPEYFSTVVSKSVGEMEAAKASFILSIPRSWTIVQIAEFPVTVKDDLANVIRYELDRLTPLTPENAYYDYKVIEEHQDKIKVLLSVARADRINPFLEALRGKNIKIEKISISAFVLKKLIKDTYKSKNSIFVSAKEKSYECGAIINDFTVVSISGTVQSMDDSQIDKIIKATHPLIDLMTKNGKQVKFVINTDKNLYKLVFEKLSKFPVLNLNRDTKLNLPKSNKDISSFALGYFFETVTADQNEFNLLSVKNGKEKKMPFIVTAILLTVILLIGAFYLLSPIIAGQQSIEQIDERINSLKPEIKKIEALKKEIETISSEIKAINNFKKHNIPAIDILKEITKILPAKTWLTRVRISENVVEIEGYASSATEIISKLENSRYFQKAEFMSPTFRDQRQNNERFVIKTELKNENKPTRQEETGKKNEKKK</sequence>
<dbReference type="Gene3D" id="3.30.1490.300">
    <property type="match status" value="1"/>
</dbReference>
<keyword evidence="2" id="KW-0812">Transmembrane</keyword>
<accession>A0A0W8FQW9</accession>
<dbReference type="PANTHER" id="PTHR40278">
    <property type="entry name" value="DNA UTILIZATION PROTEIN HOFN"/>
    <property type="match status" value="1"/>
</dbReference>
<dbReference type="AlphaFoldDB" id="A0A0W8FQW9"/>
<keyword evidence="2" id="KW-0472">Membrane</keyword>
<feature type="region of interest" description="Disordered" evidence="1">
    <location>
        <begin position="483"/>
        <end position="507"/>
    </location>
</feature>
<name>A0A0W8FQW9_9ZZZZ</name>
<dbReference type="EMBL" id="LNQE01000912">
    <property type="protein sequence ID" value="KUG23341.1"/>
    <property type="molecule type" value="Genomic_DNA"/>
</dbReference>
<dbReference type="InterPro" id="IPR052534">
    <property type="entry name" value="Extracell_DNA_Util/SecSys_Comp"/>
</dbReference>
<dbReference type="Pfam" id="PF05137">
    <property type="entry name" value="PilN"/>
    <property type="match status" value="1"/>
</dbReference>
<reference evidence="3" key="1">
    <citation type="journal article" date="2015" name="Proc. Natl. Acad. Sci. U.S.A.">
        <title>Networks of energetic and metabolic interactions define dynamics in microbial communities.</title>
        <authorList>
            <person name="Embree M."/>
            <person name="Liu J.K."/>
            <person name="Al-Bassam M.M."/>
            <person name="Zengler K."/>
        </authorList>
    </citation>
    <scope>NUCLEOTIDE SEQUENCE</scope>
</reference>
<keyword evidence="2" id="KW-1133">Transmembrane helix</keyword>
<gene>
    <name evidence="3" type="ORF">ASZ90_006869</name>
</gene>
<protein>
    <submittedName>
        <fullName evidence="3">Uncharacterized protein</fullName>
    </submittedName>
</protein>
<evidence type="ECO:0000256" key="2">
    <source>
        <dbReference type="SAM" id="Phobius"/>
    </source>
</evidence>
<dbReference type="SUPFAM" id="SSF53067">
    <property type="entry name" value="Actin-like ATPase domain"/>
    <property type="match status" value="1"/>
</dbReference>
<proteinExistence type="predicted"/>
<dbReference type="PANTHER" id="PTHR40278:SF1">
    <property type="entry name" value="DNA UTILIZATION PROTEIN HOFN"/>
    <property type="match status" value="1"/>
</dbReference>
<dbReference type="Gene3D" id="3.30.420.40">
    <property type="match status" value="1"/>
</dbReference>
<feature type="transmembrane region" description="Helical" evidence="2">
    <location>
        <begin position="339"/>
        <end position="358"/>
    </location>
</feature>
<organism evidence="3">
    <name type="scientific">hydrocarbon metagenome</name>
    <dbReference type="NCBI Taxonomy" id="938273"/>
    <lineage>
        <taxon>unclassified sequences</taxon>
        <taxon>metagenomes</taxon>
        <taxon>ecological metagenomes</taxon>
    </lineage>
</organism>
<evidence type="ECO:0000256" key="1">
    <source>
        <dbReference type="SAM" id="MobiDB-lite"/>
    </source>
</evidence>
<comment type="caution">
    <text evidence="3">The sequence shown here is derived from an EMBL/GenBank/DDBJ whole genome shotgun (WGS) entry which is preliminary data.</text>
</comment>
<evidence type="ECO:0000313" key="3">
    <source>
        <dbReference type="EMBL" id="KUG23341.1"/>
    </source>
</evidence>
<dbReference type="InterPro" id="IPR043129">
    <property type="entry name" value="ATPase_NBD"/>
</dbReference>
<dbReference type="InterPro" id="IPR007813">
    <property type="entry name" value="PilN"/>
</dbReference>